<dbReference type="InterPro" id="IPR006171">
    <property type="entry name" value="TOPRIM_dom"/>
</dbReference>
<dbReference type="InterPro" id="IPR000380">
    <property type="entry name" value="Topo_IA"/>
</dbReference>
<dbReference type="InterPro" id="IPR034144">
    <property type="entry name" value="TOPRIM_TopoIII"/>
</dbReference>
<dbReference type="EMBL" id="CP031023">
    <property type="protein sequence ID" value="AZA15825.1"/>
    <property type="molecule type" value="Genomic_DNA"/>
</dbReference>
<dbReference type="InterPro" id="IPR003602">
    <property type="entry name" value="Topo_IA_DNA-bd_dom"/>
</dbReference>
<evidence type="ECO:0000256" key="12">
    <source>
        <dbReference type="ARBA" id="ARBA00032877"/>
    </source>
</evidence>
<dbReference type="PANTHER" id="PTHR11390">
    <property type="entry name" value="PROKARYOTIC DNA TOPOISOMERASE"/>
    <property type="match status" value="1"/>
</dbReference>
<dbReference type="InterPro" id="IPR013826">
    <property type="entry name" value="Topo_IA_cen_sub3"/>
</dbReference>
<evidence type="ECO:0000313" key="15">
    <source>
        <dbReference type="EMBL" id="AZA15825.1"/>
    </source>
</evidence>
<evidence type="ECO:0000256" key="5">
    <source>
        <dbReference type="ARBA" id="ARBA00022842"/>
    </source>
</evidence>
<keyword evidence="7" id="KW-0238">DNA-binding</keyword>
<dbReference type="SMART" id="SM00437">
    <property type="entry name" value="TOP1Ac"/>
    <property type="match status" value="1"/>
</dbReference>
<reference evidence="15" key="1">
    <citation type="submission" date="2018-07" db="EMBL/GenBank/DDBJ databases">
        <authorList>
            <person name="Somerville V."/>
        </authorList>
    </citation>
    <scope>NUCLEOTIDE SEQUENCE</scope>
    <source>
        <strain evidence="15">NWC_2_2</strain>
    </source>
</reference>
<proteinExistence type="inferred from homology"/>
<dbReference type="GO" id="GO:0006265">
    <property type="term" value="P:DNA topological change"/>
    <property type="evidence" value="ECO:0007669"/>
    <property type="project" value="InterPro"/>
</dbReference>
<organism evidence="15">
    <name type="scientific">Lactobacillus delbrueckii subsp. lactis</name>
    <dbReference type="NCBI Taxonomy" id="29397"/>
    <lineage>
        <taxon>Bacteria</taxon>
        <taxon>Bacillati</taxon>
        <taxon>Bacillota</taxon>
        <taxon>Bacilli</taxon>
        <taxon>Lactobacillales</taxon>
        <taxon>Lactobacillaceae</taxon>
        <taxon>Lactobacillus</taxon>
    </lineage>
</organism>
<evidence type="ECO:0000256" key="4">
    <source>
        <dbReference type="ARBA" id="ARBA00022723"/>
    </source>
</evidence>
<dbReference type="InterPro" id="IPR023405">
    <property type="entry name" value="Topo_IA_core_domain"/>
</dbReference>
<feature type="domain" description="Toprim" evidence="13">
    <location>
        <begin position="2"/>
        <end position="136"/>
    </location>
</feature>
<dbReference type="CDD" id="cd03362">
    <property type="entry name" value="TOPRIM_TopoIA_TopoIII"/>
    <property type="match status" value="1"/>
</dbReference>
<keyword evidence="4" id="KW-0479">Metal-binding</keyword>
<dbReference type="Pfam" id="PF13342">
    <property type="entry name" value="Toprim_Crpt"/>
    <property type="match status" value="1"/>
</dbReference>
<evidence type="ECO:0000256" key="8">
    <source>
        <dbReference type="ARBA" id="ARBA00023235"/>
    </source>
</evidence>
<evidence type="ECO:0000256" key="7">
    <source>
        <dbReference type="ARBA" id="ARBA00023125"/>
    </source>
</evidence>
<dbReference type="SMART" id="SM00436">
    <property type="entry name" value="TOP1Bc"/>
    <property type="match status" value="1"/>
</dbReference>
<dbReference type="Gene3D" id="3.40.50.140">
    <property type="match status" value="1"/>
</dbReference>
<dbReference type="InterPro" id="IPR013825">
    <property type="entry name" value="Topo_IA_cen_sub2"/>
</dbReference>
<evidence type="ECO:0000256" key="2">
    <source>
        <dbReference type="ARBA" id="ARBA00009446"/>
    </source>
</evidence>
<dbReference type="Pfam" id="PF01751">
    <property type="entry name" value="Toprim"/>
    <property type="match status" value="1"/>
</dbReference>
<evidence type="ECO:0000256" key="11">
    <source>
        <dbReference type="ARBA" id="ARBA00032235"/>
    </source>
</evidence>
<name>A0A3G6JCV6_LACDL</name>
<dbReference type="InterPro" id="IPR013824">
    <property type="entry name" value="Topo_IA_cen_sub1"/>
</dbReference>
<dbReference type="NCBIfam" id="NF005829">
    <property type="entry name" value="PRK07726.1"/>
    <property type="match status" value="1"/>
</dbReference>
<keyword evidence="5" id="KW-0460">Magnesium</keyword>
<evidence type="ECO:0000259" key="13">
    <source>
        <dbReference type="PROSITE" id="PS50880"/>
    </source>
</evidence>
<evidence type="ECO:0000256" key="10">
    <source>
        <dbReference type="ARBA" id="ARBA00031985"/>
    </source>
</evidence>
<dbReference type="Pfam" id="PF01131">
    <property type="entry name" value="Topoisom_bac"/>
    <property type="match status" value="1"/>
</dbReference>
<dbReference type="PROSITE" id="PS52039">
    <property type="entry name" value="TOPO_IA_2"/>
    <property type="match status" value="1"/>
</dbReference>
<dbReference type="PROSITE" id="PS00396">
    <property type="entry name" value="TOPO_IA_1"/>
    <property type="match status" value="1"/>
</dbReference>
<dbReference type="AlphaFoldDB" id="A0A3G6JCV6"/>
<dbReference type="RefSeq" id="WP_138490557.1">
    <property type="nucleotide sequence ID" value="NZ_CP046131.1"/>
</dbReference>
<dbReference type="InterPro" id="IPR023406">
    <property type="entry name" value="Topo_IA_AS"/>
</dbReference>
<evidence type="ECO:0000256" key="3">
    <source>
        <dbReference type="ARBA" id="ARBA00012891"/>
    </source>
</evidence>
<sequence>MTTVILAEKPSQARAYAAAFTQSQKGEGQIKVADPILPADTVITYGFGHLVEMALPEAYDASYKRWSLKKLPIFPDQYKYLVPRDKKKQFNIVANLLKRADTIVIATDSDREGENIAWSIMRQAGIDLKQKRLFRLWINSLEKAAIREGFQNLRPGKDYYYRYKEAQTRQISDWLVGMNGSPLFTLLLRKQGVKGTYSIGRVQTPTLYMVYKRDQEIANFKPEKYWLLMADFWQGRKKFTGRLLPETKFKSPAELEQFLLAKGGSLGKQTGRVAKVDKEQKSLASPRLFSLSSLQTEANRRYHASASQVLQAVQNLYENKFLSYPRTDCNYITDNEYAYLAQNLDRYQGLLPNSAEVKEQMKPLKAEKRYVDSGKVQEHHAIIMTKTVPSQAQMGKMPKLEGQVYDLVLRRTLEMFLKAYVYEKTTALINVGQLTFKASGNVSVNLGWKILEGPVKDAQLPPLEVGQELTAKLKEQEEETKPPAKFTEGSLITAMKTAGKTLDDEDAQAILKDVEGIGTEATRASTIEILKKRGYMQSRQNKLSVTPEGTILCKAAEAEPLLVSAQMTAQWEKALKQVGAKERSQDNFLGQIKKFISKMITEVPGKIQVDQGLQEEAQTRQAKAAAIGPCPVCKQGEITDKGKFYGCSNYRGGCHFTLPKKFAGKNMGKRIVKTLISKGKTDKLDGFVSKKSGQRYSAKLQLEGDKLSLVFD</sequence>
<accession>A0A3G6JCV6</accession>
<dbReference type="Gene3D" id="2.70.20.10">
    <property type="entry name" value="Topoisomerase I, domain 3"/>
    <property type="match status" value="1"/>
</dbReference>
<dbReference type="GO" id="GO:0006310">
    <property type="term" value="P:DNA recombination"/>
    <property type="evidence" value="ECO:0007669"/>
    <property type="project" value="TreeGrafter"/>
</dbReference>
<evidence type="ECO:0000256" key="1">
    <source>
        <dbReference type="ARBA" id="ARBA00000213"/>
    </source>
</evidence>
<dbReference type="CDD" id="cd00186">
    <property type="entry name" value="TOP1Ac"/>
    <property type="match status" value="1"/>
</dbReference>
<dbReference type="PANTHER" id="PTHR11390:SF21">
    <property type="entry name" value="DNA TOPOISOMERASE 3-ALPHA"/>
    <property type="match status" value="1"/>
</dbReference>
<feature type="domain" description="Topo IA-type catalytic" evidence="14">
    <location>
        <begin position="159"/>
        <end position="600"/>
    </location>
</feature>
<dbReference type="PRINTS" id="PR00417">
    <property type="entry name" value="PRTPISMRASEI"/>
</dbReference>
<dbReference type="InterPro" id="IPR013497">
    <property type="entry name" value="Topo_IA_cen"/>
</dbReference>
<evidence type="ECO:0000256" key="6">
    <source>
        <dbReference type="ARBA" id="ARBA00023029"/>
    </source>
</evidence>
<dbReference type="InterPro" id="IPR025589">
    <property type="entry name" value="Toprim_C_rpt"/>
</dbReference>
<evidence type="ECO:0000256" key="9">
    <source>
        <dbReference type="ARBA" id="ARBA00030003"/>
    </source>
</evidence>
<dbReference type="NCBIfam" id="TIGR01056">
    <property type="entry name" value="topB"/>
    <property type="match status" value="1"/>
</dbReference>
<keyword evidence="8 15" id="KW-0413">Isomerase</keyword>
<dbReference type="Gene3D" id="1.10.460.10">
    <property type="entry name" value="Topoisomerase I, domain 2"/>
    <property type="match status" value="1"/>
</dbReference>
<protein>
    <recommendedName>
        <fullName evidence="3">DNA topoisomerase</fullName>
        <ecNumber evidence="3">5.6.2.1</ecNumber>
    </recommendedName>
    <alternativeName>
        <fullName evidence="12">Omega-protein</fullName>
    </alternativeName>
    <alternativeName>
        <fullName evidence="11">Relaxing enzyme</fullName>
    </alternativeName>
    <alternativeName>
        <fullName evidence="9">Swivelase</fullName>
    </alternativeName>
    <alternativeName>
        <fullName evidence="10">Untwisting enzyme</fullName>
    </alternativeName>
</protein>
<dbReference type="SUPFAM" id="SSF56712">
    <property type="entry name" value="Prokaryotic type I DNA topoisomerase"/>
    <property type="match status" value="1"/>
</dbReference>
<dbReference type="GO" id="GO:0046872">
    <property type="term" value="F:metal ion binding"/>
    <property type="evidence" value="ECO:0007669"/>
    <property type="project" value="UniProtKB-KW"/>
</dbReference>
<dbReference type="Gene3D" id="1.10.290.10">
    <property type="entry name" value="Topoisomerase I, domain 4"/>
    <property type="match status" value="1"/>
</dbReference>
<comment type="similarity">
    <text evidence="2">Belongs to the type IA topoisomerase family.</text>
</comment>
<gene>
    <name evidence="15" type="ORF">DQL93_04135</name>
</gene>
<dbReference type="InterPro" id="IPR005738">
    <property type="entry name" value="TopoIII"/>
</dbReference>
<dbReference type="EC" id="5.6.2.1" evidence="3"/>
<dbReference type="GO" id="GO:0003677">
    <property type="term" value="F:DNA binding"/>
    <property type="evidence" value="ECO:0007669"/>
    <property type="project" value="UniProtKB-KW"/>
</dbReference>
<keyword evidence="6" id="KW-0799">Topoisomerase</keyword>
<dbReference type="SMART" id="SM00493">
    <property type="entry name" value="TOPRIM"/>
    <property type="match status" value="1"/>
</dbReference>
<evidence type="ECO:0000259" key="14">
    <source>
        <dbReference type="PROSITE" id="PS52039"/>
    </source>
</evidence>
<dbReference type="GO" id="GO:0003917">
    <property type="term" value="F:DNA topoisomerase type I (single strand cut, ATP-independent) activity"/>
    <property type="evidence" value="ECO:0007669"/>
    <property type="project" value="UniProtKB-EC"/>
</dbReference>
<dbReference type="InterPro" id="IPR003601">
    <property type="entry name" value="Topo_IA_2"/>
</dbReference>
<dbReference type="GO" id="GO:0043597">
    <property type="term" value="C:cytoplasmic replication fork"/>
    <property type="evidence" value="ECO:0007669"/>
    <property type="project" value="TreeGrafter"/>
</dbReference>
<dbReference type="GO" id="GO:0006281">
    <property type="term" value="P:DNA repair"/>
    <property type="evidence" value="ECO:0007669"/>
    <property type="project" value="TreeGrafter"/>
</dbReference>
<comment type="catalytic activity">
    <reaction evidence="1">
        <text>ATP-independent breakage of single-stranded DNA, followed by passage and rejoining.</text>
        <dbReference type="EC" id="5.6.2.1"/>
    </reaction>
</comment>
<dbReference type="PROSITE" id="PS50880">
    <property type="entry name" value="TOPRIM"/>
    <property type="match status" value="1"/>
</dbReference>